<comment type="caution">
    <text evidence="5">Lacks conserved residue(s) required for the propagation of feature annotation.</text>
</comment>
<evidence type="ECO:0000256" key="2">
    <source>
        <dbReference type="ARBA" id="ARBA00022801"/>
    </source>
</evidence>
<dbReference type="PROSITE" id="PS51892">
    <property type="entry name" value="SUBTILASE"/>
    <property type="match status" value="1"/>
</dbReference>
<dbReference type="InterPro" id="IPR015500">
    <property type="entry name" value="Peptidase_S8_subtilisin-rel"/>
</dbReference>
<evidence type="ECO:0000256" key="1">
    <source>
        <dbReference type="ARBA" id="ARBA00022670"/>
    </source>
</evidence>
<dbReference type="Gene3D" id="3.40.50.200">
    <property type="entry name" value="Peptidase S8/S53 domain"/>
    <property type="match status" value="1"/>
</dbReference>
<reference evidence="8" key="1">
    <citation type="submission" date="2023-11" db="EMBL/GenBank/DDBJ databases">
        <title>The genome sequences of three competitors of mushroom-forming fungi.</title>
        <authorList>
            <person name="Beijen E."/>
            <person name="Ohm R.A."/>
        </authorList>
    </citation>
    <scope>NUCLEOTIDE SEQUENCE</scope>
    <source>
        <strain evidence="8">CBS 100526</strain>
    </source>
</reference>
<dbReference type="RefSeq" id="XP_062759201.1">
    <property type="nucleotide sequence ID" value="XM_062895757.1"/>
</dbReference>
<dbReference type="CDD" id="cd07491">
    <property type="entry name" value="Peptidases_S8_7"/>
    <property type="match status" value="1"/>
</dbReference>
<dbReference type="Pfam" id="PF00082">
    <property type="entry name" value="Peptidase_S8"/>
    <property type="match status" value="1"/>
</dbReference>
<comment type="caution">
    <text evidence="8">The sequence shown here is derived from an EMBL/GenBank/DDBJ whole genome shotgun (WGS) entry which is preliminary data.</text>
</comment>
<name>A0AAE1M8K8_9HYPO</name>
<keyword evidence="9" id="KW-1185">Reference proteome</keyword>
<dbReference type="AlphaFoldDB" id="A0AAE1M8K8"/>
<dbReference type="GO" id="GO:0006508">
    <property type="term" value="P:proteolysis"/>
    <property type="evidence" value="ECO:0007669"/>
    <property type="project" value="UniProtKB-KW"/>
</dbReference>
<dbReference type="GeneID" id="87915662"/>
<keyword evidence="2" id="KW-0378">Hydrolase</keyword>
<keyword evidence="1" id="KW-0645">Protease</keyword>
<protein>
    <recommendedName>
        <fullName evidence="7">Peptidase S8/S53 domain-containing protein</fullName>
    </recommendedName>
</protein>
<feature type="region of interest" description="Disordered" evidence="6">
    <location>
        <begin position="370"/>
        <end position="471"/>
    </location>
</feature>
<keyword evidence="4" id="KW-0040">ANK repeat</keyword>
<dbReference type="PROSITE" id="PS50297">
    <property type="entry name" value="ANK_REP_REGION"/>
    <property type="match status" value="1"/>
</dbReference>
<dbReference type="InterPro" id="IPR036852">
    <property type="entry name" value="Peptidase_S8/S53_dom_sf"/>
</dbReference>
<feature type="repeat" description="ANK" evidence="4">
    <location>
        <begin position="253"/>
        <end position="282"/>
    </location>
</feature>
<dbReference type="EMBL" id="JAWRVG010000004">
    <property type="protein sequence ID" value="KAK4082772.1"/>
    <property type="molecule type" value="Genomic_DNA"/>
</dbReference>
<dbReference type="InterPro" id="IPR000209">
    <property type="entry name" value="Peptidase_S8/S53_dom"/>
</dbReference>
<feature type="compositionally biased region" description="Basic and acidic residues" evidence="6">
    <location>
        <begin position="410"/>
        <end position="424"/>
    </location>
</feature>
<evidence type="ECO:0000256" key="3">
    <source>
        <dbReference type="ARBA" id="ARBA00022825"/>
    </source>
</evidence>
<organism evidence="8 9">
    <name type="scientific">Trichoderma aggressivum f. europaeum</name>
    <dbReference type="NCBI Taxonomy" id="173218"/>
    <lineage>
        <taxon>Eukaryota</taxon>
        <taxon>Fungi</taxon>
        <taxon>Dikarya</taxon>
        <taxon>Ascomycota</taxon>
        <taxon>Pezizomycotina</taxon>
        <taxon>Sordariomycetes</taxon>
        <taxon>Hypocreomycetidae</taxon>
        <taxon>Hypocreales</taxon>
        <taxon>Hypocreaceae</taxon>
        <taxon>Trichoderma</taxon>
    </lineage>
</organism>
<sequence length="1086" mass="122280">MNDFTNTEAELGEQIGNDDGLESDEDRHEDEAYEEDEGEEIEDYDDDEYKEINDYPIQTFLTDFQSKAIVPGKLDWKNPKIVEEIWTDNPNLSRPSDSDGKNILHLLVESYIIKRGPERKCICEAISHITARYPELVQNRSTSGPTPLYMAMVKGDQLLVTTIINKCKLQPNAKDDGNNSKDVTENATKGKKEMERRDDPLAQALAVQCKEDDREENPLHYALRTESSAITPAILNRIVRRAPVAAIAARDSDGFTPLHYAVDYGKSSRAQFELIMILLRKGEPKRLITQKQAVLDLLTNDSRLSVYQHLIKTREYFVERPTVILTQPIRQNPSSLNKVKTEGKPPEVRGAVQGQSTLDVREQEWVAKAEAMKDVSNTDKERSKPSIREEKTDEDVKGGNEGPSLPNSTQKKEGPGAAKHREQRTVVGPPGDSLTDDNGPTANSEIQRKHTLQQKPMQHGQTIEERKHERDDWSKKIEMELKKQYLRSRPHQRAIQLLYGKNPQDIQLCFDYECQRPELDALSFTESFDNVKFDEVLQYVAFSDVRIKNDHSNTDHKVRRRGRSDLEFFFRWLGEIKQVKCILKVIVRDNVEMPHSDEVIERALSPFNIEVLDWNKPDIDPLTIFNASNDLKELVLHWNGNNSVLRAWSEPQGLPKLQKLTMVDLIPDATLESKDRMNKNIDTFRNRLKEQFTNRYFIVKVQNGRNEMFGELSPSKGSSVNNLTRAPKILQHSHRWLNSTEEFAERIFNVWEKIVSERLRPSSVDATKKAVAVNPDIPEIIVAVIDDGIDTTQENLVGHILPGRTFGYEGDRVQPWHASESGHGSLMATMICSVCPMAKIYPIRLKTSNRDHKRTIDPQSAIDAINAAVDRGVDIISISWTVAKPKGDMLTAFNNAIRRAIAKPVLILCSSKDLGHADDTSYPAASRSDSLIKIGAAQPSGLPYSWAGAPEKLDFIFPGVEIAQQQFMSTQSVENSQTSEHNTGSSIATALGAGLASLIMYCTHIGCMFGSAGLTKNHVDNLHKYEFMVKAIRAFGCSSSKDTGGKFVEVWKKLDGCTSELKGASYEESCEKIAALAQDLINITSE</sequence>
<feature type="compositionally biased region" description="Basic and acidic residues" evidence="6">
    <location>
        <begin position="462"/>
        <end position="471"/>
    </location>
</feature>
<accession>A0AAE1M8K8</accession>
<dbReference type="InterPro" id="IPR036770">
    <property type="entry name" value="Ankyrin_rpt-contain_sf"/>
</dbReference>
<proteinExistence type="inferred from homology"/>
<dbReference type="PANTHER" id="PTHR24121">
    <property type="entry name" value="NO MECHANORECEPTOR POTENTIAL C, ISOFORM D-RELATED"/>
    <property type="match status" value="1"/>
</dbReference>
<feature type="compositionally biased region" description="Basic and acidic residues" evidence="6">
    <location>
        <begin position="173"/>
        <end position="195"/>
    </location>
</feature>
<dbReference type="SUPFAM" id="SSF48403">
    <property type="entry name" value="Ankyrin repeat"/>
    <property type="match status" value="1"/>
</dbReference>
<feature type="region of interest" description="Disordered" evidence="6">
    <location>
        <begin position="334"/>
        <end position="356"/>
    </location>
</feature>
<dbReference type="SUPFAM" id="SSF52743">
    <property type="entry name" value="Subtilisin-like"/>
    <property type="match status" value="1"/>
</dbReference>
<feature type="compositionally biased region" description="Polar residues" evidence="6">
    <location>
        <begin position="436"/>
        <end position="445"/>
    </location>
</feature>
<evidence type="ECO:0000256" key="5">
    <source>
        <dbReference type="PROSITE-ProRule" id="PRU01240"/>
    </source>
</evidence>
<feature type="compositionally biased region" description="Acidic residues" evidence="6">
    <location>
        <begin position="31"/>
        <end position="45"/>
    </location>
</feature>
<dbReference type="SMART" id="SM00248">
    <property type="entry name" value="ANK"/>
    <property type="match status" value="3"/>
</dbReference>
<dbReference type="PRINTS" id="PR00723">
    <property type="entry name" value="SUBTILISIN"/>
</dbReference>
<evidence type="ECO:0000256" key="4">
    <source>
        <dbReference type="PROSITE-ProRule" id="PRU00023"/>
    </source>
</evidence>
<dbReference type="GO" id="GO:0004252">
    <property type="term" value="F:serine-type endopeptidase activity"/>
    <property type="evidence" value="ECO:0007669"/>
    <property type="project" value="InterPro"/>
</dbReference>
<dbReference type="InterPro" id="IPR002110">
    <property type="entry name" value="Ankyrin_rpt"/>
</dbReference>
<feature type="region of interest" description="Disordered" evidence="6">
    <location>
        <begin position="1"/>
        <end position="45"/>
    </location>
</feature>
<feature type="domain" description="Peptidase S8/S53" evidence="7">
    <location>
        <begin position="779"/>
        <end position="1000"/>
    </location>
</feature>
<dbReference type="Proteomes" id="UP001273209">
    <property type="component" value="Unassembled WGS sequence"/>
</dbReference>
<comment type="similarity">
    <text evidence="5">Belongs to the peptidase S8 family.</text>
</comment>
<dbReference type="PANTHER" id="PTHR24121:SF23">
    <property type="entry name" value="NO MECHANORECEPTOR POTENTIAL C, ISOFORM H"/>
    <property type="match status" value="1"/>
</dbReference>
<gene>
    <name evidence="8" type="ORF">Triagg1_1662</name>
</gene>
<dbReference type="Gene3D" id="1.25.40.20">
    <property type="entry name" value="Ankyrin repeat-containing domain"/>
    <property type="match status" value="1"/>
</dbReference>
<dbReference type="PROSITE" id="PS50088">
    <property type="entry name" value="ANK_REPEAT"/>
    <property type="match status" value="1"/>
</dbReference>
<evidence type="ECO:0000313" key="9">
    <source>
        <dbReference type="Proteomes" id="UP001273209"/>
    </source>
</evidence>
<feature type="compositionally biased region" description="Basic and acidic residues" evidence="6">
    <location>
        <begin position="370"/>
        <end position="398"/>
    </location>
</feature>
<evidence type="ECO:0000313" key="8">
    <source>
        <dbReference type="EMBL" id="KAK4082772.1"/>
    </source>
</evidence>
<evidence type="ECO:0000259" key="7">
    <source>
        <dbReference type="Pfam" id="PF00082"/>
    </source>
</evidence>
<evidence type="ECO:0000256" key="6">
    <source>
        <dbReference type="SAM" id="MobiDB-lite"/>
    </source>
</evidence>
<keyword evidence="3" id="KW-0720">Serine protease</keyword>
<feature type="region of interest" description="Disordered" evidence="6">
    <location>
        <begin position="170"/>
        <end position="195"/>
    </location>
</feature>